<protein>
    <submittedName>
        <fullName evidence="1">Uncharacterized protein</fullName>
    </submittedName>
</protein>
<evidence type="ECO:0000313" key="2">
    <source>
        <dbReference type="Proteomes" id="UP000058857"/>
    </source>
</evidence>
<dbReference type="Proteomes" id="UP000058857">
    <property type="component" value="Chromosome 1"/>
</dbReference>
<proteinExistence type="predicted"/>
<sequence length="48" mass="5611">MDLNSHFSLLFLKSFRISFRIHVAFHTPSPDKNSNVKVQNQIGKYYGK</sequence>
<dbReference type="PATRIC" id="fig|280505.15.peg.419"/>
<accession>A0A0S2IMT8</accession>
<gene>
    <name evidence="1" type="ORF">LBBP_00426</name>
</gene>
<dbReference type="EMBL" id="CP012029">
    <property type="protein sequence ID" value="ALO24781.1"/>
    <property type="molecule type" value="Genomic_DNA"/>
</dbReference>
<evidence type="ECO:0000313" key="1">
    <source>
        <dbReference type="EMBL" id="ALO24781.1"/>
    </source>
</evidence>
<reference evidence="1 2" key="1">
    <citation type="journal article" date="2015" name="PLoS Negl. Trop. Dis.">
        <title>Distribution of Plasmids in Distinct Leptospira Pathogenic Species.</title>
        <authorList>
            <person name="Wang Y."/>
            <person name="Zhuang X."/>
            <person name="Zhong Y."/>
            <person name="Zhang C."/>
            <person name="Zhang Y."/>
            <person name="Zeng L."/>
            <person name="Zhu Y."/>
            <person name="He P."/>
            <person name="Dong K."/>
            <person name="Pal U."/>
            <person name="Guo X."/>
            <person name="Qin J."/>
        </authorList>
    </citation>
    <scope>NUCLEOTIDE SEQUENCE [LARGE SCALE GENOMIC DNA]</scope>
    <source>
        <strain evidence="1 2">56604</strain>
    </source>
</reference>
<dbReference type="AlphaFoldDB" id="A0A0S2IMT8"/>
<organism evidence="1">
    <name type="scientific">Leptospira borgpetersenii serovar Ballum</name>
    <dbReference type="NCBI Taxonomy" id="280505"/>
    <lineage>
        <taxon>Bacteria</taxon>
        <taxon>Pseudomonadati</taxon>
        <taxon>Spirochaetota</taxon>
        <taxon>Spirochaetia</taxon>
        <taxon>Leptospirales</taxon>
        <taxon>Leptospiraceae</taxon>
        <taxon>Leptospira</taxon>
    </lineage>
</organism>
<name>A0A0S2IMT8_LEPBO</name>